<sequence>MPRQEAVKYRPEPDWTQDDTLLFTEPTAGPALRKPAAKKAKTTRGFWLFNNVLLYMESELENRVSHYIAARNDVQAIYSQYPAALYHDAEGKLRCHIFDYYVVFKDGYRVAVAVKYHRKKEQMLEMLQQIRADGITGISKGKKLTPGVADEVCLMTEEEASIEVFENAQCILDSRHHHDEAEFNLVYDIVSRLPGDFRFGELLRNCAAHGKRRTAVFRLIDAGYLSPVSSGRIDDLTWLRFVG</sequence>
<reference evidence="1 2" key="1">
    <citation type="submission" date="2017-11" db="EMBL/GenBank/DDBJ databases">
        <title>Complete genome of Rhizobium leguminosarum Norway, an ineffective micro-symbiont.</title>
        <authorList>
            <person name="Hoffrichter A."/>
            <person name="Liang J."/>
            <person name="Brachmann A."/>
            <person name="Marin M."/>
        </authorList>
    </citation>
    <scope>NUCLEOTIDE SEQUENCE [LARGE SCALE GENOMIC DNA]</scope>
    <source>
        <strain evidence="1 2">Norway</strain>
    </source>
</reference>
<evidence type="ECO:0008006" key="3">
    <source>
        <dbReference type="Google" id="ProtNLM"/>
    </source>
</evidence>
<protein>
    <recommendedName>
        <fullName evidence="3">TnsA endonuclease N-terminal domain-containing protein</fullName>
    </recommendedName>
</protein>
<evidence type="ECO:0000313" key="1">
    <source>
        <dbReference type="EMBL" id="AUW43961.1"/>
    </source>
</evidence>
<name>A0A2K9Z782_RHILE</name>
<gene>
    <name evidence="1" type="ORF">CUJ84_Chr003630</name>
</gene>
<dbReference type="Proteomes" id="UP000238523">
    <property type="component" value="Chromosome"/>
</dbReference>
<organism evidence="1 2">
    <name type="scientific">Rhizobium leguminosarum</name>
    <dbReference type="NCBI Taxonomy" id="384"/>
    <lineage>
        <taxon>Bacteria</taxon>
        <taxon>Pseudomonadati</taxon>
        <taxon>Pseudomonadota</taxon>
        <taxon>Alphaproteobacteria</taxon>
        <taxon>Hyphomicrobiales</taxon>
        <taxon>Rhizobiaceae</taxon>
        <taxon>Rhizobium/Agrobacterium group</taxon>
        <taxon>Rhizobium</taxon>
    </lineage>
</organism>
<dbReference type="AlphaFoldDB" id="A0A2K9Z782"/>
<dbReference type="EMBL" id="CP025012">
    <property type="protein sequence ID" value="AUW43961.1"/>
    <property type="molecule type" value="Genomic_DNA"/>
</dbReference>
<proteinExistence type="predicted"/>
<evidence type="ECO:0000313" key="2">
    <source>
        <dbReference type="Proteomes" id="UP000238523"/>
    </source>
</evidence>
<accession>A0A2K9Z782</accession>